<dbReference type="KEGG" id="ppa:PAS_chr1-4_0583"/>
<reference evidence="1 2" key="1">
    <citation type="journal article" date="2009" name="Nat. Biotechnol.">
        <title>Genome sequence of the recombinant protein production host Pichia pastoris.</title>
        <authorList>
            <person name="De Schutter K."/>
            <person name="Lin Y.C."/>
            <person name="Tiels P."/>
            <person name="Van Hecke A."/>
            <person name="Glinka S."/>
            <person name="Weber-Lehmann J."/>
            <person name="Rouze P."/>
            <person name="Van de Peer Y."/>
            <person name="Callewaert N."/>
        </authorList>
    </citation>
    <scope>NUCLEOTIDE SEQUENCE [LARGE SCALE GENOMIC DNA]</scope>
    <source>
        <strain evidence="2">GS115 / ATCC 20864</strain>
    </source>
</reference>
<name>C4QYW6_KOMPG</name>
<accession>C4QYW6</accession>
<dbReference type="AlphaFoldDB" id="C4QYW6"/>
<dbReference type="HOGENOM" id="CLU_2794787_0_0_1"/>
<evidence type="ECO:0000313" key="1">
    <source>
        <dbReference type="EMBL" id="CAY68440.1"/>
    </source>
</evidence>
<organism evidence="1 2">
    <name type="scientific">Komagataella phaffii (strain GS115 / ATCC 20864)</name>
    <name type="common">Yeast</name>
    <name type="synonym">Pichia pastoris</name>
    <dbReference type="NCBI Taxonomy" id="644223"/>
    <lineage>
        <taxon>Eukaryota</taxon>
        <taxon>Fungi</taxon>
        <taxon>Dikarya</taxon>
        <taxon>Ascomycota</taxon>
        <taxon>Saccharomycotina</taxon>
        <taxon>Pichiomycetes</taxon>
        <taxon>Pichiales</taxon>
        <taxon>Pichiaceae</taxon>
        <taxon>Komagataella</taxon>
    </lineage>
</organism>
<dbReference type="Proteomes" id="UP000000314">
    <property type="component" value="Chromosome 1"/>
</dbReference>
<evidence type="ECO:0000313" key="2">
    <source>
        <dbReference type="Proteomes" id="UP000000314"/>
    </source>
</evidence>
<gene>
    <name evidence="1" type="ordered locus">PAS_chr1-4_0583</name>
</gene>
<proteinExistence type="predicted"/>
<dbReference type="EMBL" id="FN392319">
    <property type="protein sequence ID" value="CAY68440.1"/>
    <property type="molecule type" value="Genomic_DNA"/>
</dbReference>
<dbReference type="RefSeq" id="XP_002490720.1">
    <property type="nucleotide sequence ID" value="XM_002490675.1"/>
</dbReference>
<protein>
    <submittedName>
        <fullName evidence="1">Uncharacterized protein</fullName>
    </submittedName>
</protein>
<sequence>MWVAGHDLSMRLKYAVPFPKRIHYVMSACFLHDYSSLSCNNIRRKKRYGLEFDVFFLASSDHQSELCI</sequence>
<keyword evidence="2" id="KW-1185">Reference proteome</keyword>
<dbReference type="GeneID" id="8197713"/>
<dbReference type="InParanoid" id="C4QYW6"/>